<evidence type="ECO:0000313" key="2">
    <source>
        <dbReference type="Proteomes" id="UP000184127"/>
    </source>
</evidence>
<dbReference type="SUPFAM" id="SSF110296">
    <property type="entry name" value="Oligoxyloglucan reducing end-specific cellobiohydrolase"/>
    <property type="match status" value="1"/>
</dbReference>
<dbReference type="PROSITE" id="PS51257">
    <property type="entry name" value="PROKAR_LIPOPROTEIN"/>
    <property type="match status" value="1"/>
</dbReference>
<name>A0A1M4TJG5_9THEO</name>
<dbReference type="PANTHER" id="PTHR47199">
    <property type="entry name" value="PHOTOSYSTEM II STABILITY/ASSEMBLY FACTOR HCF136, CHLOROPLASTIC"/>
    <property type="match status" value="1"/>
</dbReference>
<dbReference type="Gene3D" id="2.130.10.10">
    <property type="entry name" value="YVTN repeat-like/Quinoprotein amine dehydrogenase"/>
    <property type="match status" value="1"/>
</dbReference>
<accession>A0A1M4TJG5</accession>
<dbReference type="AlphaFoldDB" id="A0A1M4TJG5"/>
<sequence length="369" mass="42615">MKKAFVILLILTLLFGGCQTKREVNESNTYHKLLPNFQYFQMMDKNNGWAIAEDMGENKAFITIDGGSTWITQSVSYIGDIRSWFFMDSNHAWILYSNEILYPNGMLYRTENRGKNWYDDKVPFDMGKLFFLNSNGTYQGWFLKEDGNASGNVPVDVYRLINNKWALIHKGELPNNTLASSNPLPYEGDKKSFIFLPDAKTGFVAIERQDPGKSSLYMTSDGGYTWYKKNIPLLSKLSDKHISVYSLKFVDGEIIWPISGFDHVKNNFSILFLVSKDNGNSWEEKASLIYSSSPREIYVLDKENWYVLFENQLLKTNNGGHTWKKINVPQGTFQIQFIDNKTGWALALTSKWTNIFFTKDGGYKWEKKF</sequence>
<proteinExistence type="predicted"/>
<dbReference type="PANTHER" id="PTHR47199:SF2">
    <property type="entry name" value="PHOTOSYSTEM II STABILITY_ASSEMBLY FACTOR HCF136, CHLOROPLASTIC"/>
    <property type="match status" value="1"/>
</dbReference>
<evidence type="ECO:0008006" key="3">
    <source>
        <dbReference type="Google" id="ProtNLM"/>
    </source>
</evidence>
<evidence type="ECO:0000313" key="1">
    <source>
        <dbReference type="EMBL" id="SHE44643.1"/>
    </source>
</evidence>
<dbReference type="Proteomes" id="UP000184127">
    <property type="component" value="Unassembled WGS sequence"/>
</dbReference>
<protein>
    <recommendedName>
        <fullName evidence="3">Photosynthesis system II assembly factor Ycf48/Hcf136-like domain-containing protein</fullName>
    </recommendedName>
</protein>
<keyword evidence="2" id="KW-1185">Reference proteome</keyword>
<reference evidence="2" key="1">
    <citation type="submission" date="2016-11" db="EMBL/GenBank/DDBJ databases">
        <authorList>
            <person name="Varghese N."/>
            <person name="Submissions S."/>
        </authorList>
    </citation>
    <scope>NUCLEOTIDE SEQUENCE [LARGE SCALE GENOMIC DNA]</scope>
    <source>
        <strain evidence="2">DSM 18761</strain>
    </source>
</reference>
<organism evidence="1 2">
    <name type="scientific">Thermoanaerobacter uzonensis DSM 18761</name>
    <dbReference type="NCBI Taxonomy" id="1123369"/>
    <lineage>
        <taxon>Bacteria</taxon>
        <taxon>Bacillati</taxon>
        <taxon>Bacillota</taxon>
        <taxon>Clostridia</taxon>
        <taxon>Thermoanaerobacterales</taxon>
        <taxon>Thermoanaerobacteraceae</taxon>
        <taxon>Thermoanaerobacter</taxon>
    </lineage>
</organism>
<gene>
    <name evidence="1" type="ORF">SAMN02745195_00385</name>
</gene>
<dbReference type="RefSeq" id="WP_072966994.1">
    <property type="nucleotide sequence ID" value="NZ_FQUR01000007.1"/>
</dbReference>
<dbReference type="EMBL" id="FQUR01000007">
    <property type="protein sequence ID" value="SHE44643.1"/>
    <property type="molecule type" value="Genomic_DNA"/>
</dbReference>
<dbReference type="InterPro" id="IPR015943">
    <property type="entry name" value="WD40/YVTN_repeat-like_dom_sf"/>
</dbReference>